<evidence type="ECO:0000256" key="5">
    <source>
        <dbReference type="ARBA" id="ARBA00022741"/>
    </source>
</evidence>
<dbReference type="EMBL" id="JACRSW010000035">
    <property type="protein sequence ID" value="MBC8558095.1"/>
    <property type="molecule type" value="Genomic_DNA"/>
</dbReference>
<dbReference type="InterPro" id="IPR006157">
    <property type="entry name" value="FolB_dom"/>
</dbReference>
<comment type="pathway">
    <text evidence="2">Cofactor biosynthesis; tetrahydrofolate biosynthesis; 2-amino-4-hydroxy-6-hydroxymethyl-7,8-dihydropteridine diphosphate from 7,8-dihydroneopterin triphosphate: step 4/4.</text>
</comment>
<keyword evidence="8 9" id="KW-0289">Folate biosynthesis</keyword>
<dbReference type="Proteomes" id="UP000637513">
    <property type="component" value="Unassembled WGS sequence"/>
</dbReference>
<dbReference type="Pfam" id="PF02152">
    <property type="entry name" value="FolB"/>
    <property type="match status" value="1"/>
</dbReference>
<dbReference type="CDD" id="cd00534">
    <property type="entry name" value="DHNA_DHNTPE"/>
    <property type="match status" value="1"/>
</dbReference>
<comment type="similarity">
    <text evidence="9">Belongs to the DHNA family.</text>
</comment>
<dbReference type="EC" id="4.1.2.25" evidence="9"/>
<keyword evidence="4 11" id="KW-0808">Transferase</keyword>
<evidence type="ECO:0000313" key="12">
    <source>
        <dbReference type="Proteomes" id="UP000637513"/>
    </source>
</evidence>
<evidence type="ECO:0000256" key="8">
    <source>
        <dbReference type="ARBA" id="ARBA00022909"/>
    </source>
</evidence>
<sequence length="270" mass="30975">MDQIKIKRLEVFAKHGVLTEENVLGQKFLISATLYCDTKKAGKSDQLEDSVNYAAVAKLIEEETKQETFCLLERLAWHLAKKILLTFSQIEKVDIEIEKPWAPVMLPLDTVSVCISRGWNTAYLSIGSNLGEKKDNLLQAIRLLNEDPLTKVTKQSSFIETEPVGYTEQDDFLNAALEIKTLRTPEELLELIHTIEQELKRVRKIHWGPRTIDLDIILFNDQIIQKDDLIIPHIEMTNRLFVLEPLCEIAPYVIHPVLHESVLALKQKLL</sequence>
<evidence type="ECO:0000256" key="4">
    <source>
        <dbReference type="ARBA" id="ARBA00022679"/>
    </source>
</evidence>
<keyword evidence="12" id="KW-1185">Reference proteome</keyword>
<dbReference type="Pfam" id="PF01288">
    <property type="entry name" value="HPPK"/>
    <property type="match status" value="1"/>
</dbReference>
<reference evidence="11 12" key="1">
    <citation type="submission" date="2020-08" db="EMBL/GenBank/DDBJ databases">
        <title>Genome public.</title>
        <authorList>
            <person name="Liu C."/>
            <person name="Sun Q."/>
        </authorList>
    </citation>
    <scope>NUCLEOTIDE SEQUENCE [LARGE SCALE GENOMIC DNA]</scope>
    <source>
        <strain evidence="11 12">BX3</strain>
    </source>
</reference>
<dbReference type="InterPro" id="IPR006156">
    <property type="entry name" value="Dihydroneopterin_aldolase"/>
</dbReference>
<dbReference type="PROSITE" id="PS00794">
    <property type="entry name" value="HPPK"/>
    <property type="match status" value="1"/>
</dbReference>
<comment type="catalytic activity">
    <reaction evidence="9">
        <text>7,8-dihydroneopterin = 6-hydroxymethyl-7,8-dihydropterin + glycolaldehyde</text>
        <dbReference type="Rhea" id="RHEA:10540"/>
        <dbReference type="ChEBI" id="CHEBI:17001"/>
        <dbReference type="ChEBI" id="CHEBI:17071"/>
        <dbReference type="ChEBI" id="CHEBI:44841"/>
        <dbReference type="EC" id="4.1.2.25"/>
    </reaction>
</comment>
<gene>
    <name evidence="11" type="primary">folK</name>
    <name evidence="11" type="ORF">H8700_10305</name>
</gene>
<dbReference type="Gene3D" id="3.30.1130.10">
    <property type="match status" value="1"/>
</dbReference>
<dbReference type="PANTHER" id="PTHR43071">
    <property type="entry name" value="2-AMINO-4-HYDROXY-6-HYDROXYMETHYLDIHYDROPTERIDINE PYROPHOSPHOKINASE"/>
    <property type="match status" value="1"/>
</dbReference>
<dbReference type="InterPro" id="IPR000550">
    <property type="entry name" value="Hppk"/>
</dbReference>
<dbReference type="SMART" id="SM00905">
    <property type="entry name" value="FolB"/>
    <property type="match status" value="1"/>
</dbReference>
<dbReference type="CDD" id="cd00483">
    <property type="entry name" value="HPPK"/>
    <property type="match status" value="1"/>
</dbReference>
<evidence type="ECO:0000256" key="2">
    <source>
        <dbReference type="ARBA" id="ARBA00005051"/>
    </source>
</evidence>
<keyword evidence="5" id="KW-0547">Nucleotide-binding</keyword>
<dbReference type="EC" id="2.7.6.3" evidence="9"/>
<dbReference type="RefSeq" id="WP_022140580.1">
    <property type="nucleotide sequence ID" value="NZ_JACRSW010000035.1"/>
</dbReference>
<name>A0ABR7MX89_9FIRM</name>
<comment type="caution">
    <text evidence="11">The sequence shown here is derived from an EMBL/GenBank/DDBJ whole genome shotgun (WGS) entry which is preliminary data.</text>
</comment>
<comment type="function">
    <text evidence="9">Catalyzes the conversion of 7,8-dihydroneopterin to 6-hydroxymethyl-7,8-dihydropterin.</text>
</comment>
<protein>
    <recommendedName>
        <fullName evidence="9">Bifunctional folate synthesis protein</fullName>
    </recommendedName>
    <domain>
        <recommendedName>
            <fullName evidence="9">Dihydroneopterin aldolase</fullName>
            <shortName evidence="9">DHNA</shortName>
            <ecNumber evidence="9">4.1.2.25</ecNumber>
        </recommendedName>
        <alternativeName>
            <fullName evidence="9">7,8-dihydroneopterin aldolase</fullName>
        </alternativeName>
    </domain>
    <domain>
        <recommendedName>
            <fullName evidence="9">2-amino-4-hydroxy-6-hydroxymethyldihydropteridine pyrophosphokinase</fullName>
            <ecNumber evidence="9">2.7.6.3</ecNumber>
        </recommendedName>
        <alternativeName>
            <fullName evidence="9">6-hydroxymethyl-7,8-dihydropterin pyrophosphokinase</fullName>
            <shortName evidence="9">PPPK</shortName>
        </alternativeName>
        <alternativeName>
            <fullName evidence="9">7,8-dihydro-6-hydroxymethylpterin pyrophosphokinase</fullName>
            <shortName evidence="9">HPPK</shortName>
        </alternativeName>
    </domain>
</protein>
<evidence type="ECO:0000259" key="10">
    <source>
        <dbReference type="PROSITE" id="PS00794"/>
    </source>
</evidence>
<feature type="domain" description="7,8-dihydro-6-hydroxymethylpterin-pyrophosphokinase" evidence="10">
    <location>
        <begin position="206"/>
        <end position="217"/>
    </location>
</feature>
<dbReference type="PANTHER" id="PTHR43071:SF1">
    <property type="entry name" value="2-AMINO-4-HYDROXY-6-HYDROXYMETHYLDIHYDROPTERIDINE PYROPHOSPHOKINASE"/>
    <property type="match status" value="1"/>
</dbReference>
<proteinExistence type="inferred from homology"/>
<evidence type="ECO:0000256" key="6">
    <source>
        <dbReference type="ARBA" id="ARBA00022777"/>
    </source>
</evidence>
<evidence type="ECO:0000313" key="11">
    <source>
        <dbReference type="EMBL" id="MBC8558095.1"/>
    </source>
</evidence>
<dbReference type="SUPFAM" id="SSF55620">
    <property type="entry name" value="Tetrahydrobiopterin biosynthesis enzymes-like"/>
    <property type="match status" value="1"/>
</dbReference>
<comment type="similarity">
    <text evidence="3">In the N-terminal section; belongs to the DHNA family.</text>
</comment>
<comment type="pathway">
    <text evidence="9">Cofactor biosynthesis; tetrahydrofolate biosynthesis; 2-amino-4-hydroxy-6-hydroxymethyl-7,8-dihydropteridine diphosphate from 7,8-dihydroneopterin triphosphate: step 3/4.</text>
</comment>
<comment type="catalytic activity">
    <reaction evidence="1">
        <text>6-hydroxymethyl-7,8-dihydropterin + ATP = (7,8-dihydropterin-6-yl)methyl diphosphate + AMP + H(+)</text>
        <dbReference type="Rhea" id="RHEA:11412"/>
        <dbReference type="ChEBI" id="CHEBI:15378"/>
        <dbReference type="ChEBI" id="CHEBI:30616"/>
        <dbReference type="ChEBI" id="CHEBI:44841"/>
        <dbReference type="ChEBI" id="CHEBI:72950"/>
        <dbReference type="ChEBI" id="CHEBI:456215"/>
        <dbReference type="EC" id="2.7.6.3"/>
    </reaction>
</comment>
<dbReference type="NCBIfam" id="TIGR00526">
    <property type="entry name" value="folB_dom"/>
    <property type="match status" value="1"/>
</dbReference>
<dbReference type="InterPro" id="IPR035907">
    <property type="entry name" value="Hppk_sf"/>
</dbReference>
<keyword evidence="6" id="KW-0418">Kinase</keyword>
<evidence type="ECO:0000256" key="3">
    <source>
        <dbReference type="ARBA" id="ARBA00009640"/>
    </source>
</evidence>
<evidence type="ECO:0000256" key="7">
    <source>
        <dbReference type="ARBA" id="ARBA00022840"/>
    </source>
</evidence>
<evidence type="ECO:0000256" key="1">
    <source>
        <dbReference type="ARBA" id="ARBA00000198"/>
    </source>
</evidence>
<dbReference type="GO" id="GO:0003848">
    <property type="term" value="F:2-amino-4-hydroxy-6-hydroxymethyldihydropteridine diphosphokinase activity"/>
    <property type="evidence" value="ECO:0007669"/>
    <property type="project" value="UniProtKB-EC"/>
</dbReference>
<evidence type="ECO:0000256" key="9">
    <source>
        <dbReference type="RuleBase" id="RU362079"/>
    </source>
</evidence>
<accession>A0ABR7MX89</accession>
<organism evidence="11 12">
    <name type="scientific">Jutongia hominis</name>
    <dbReference type="NCBI Taxonomy" id="2763664"/>
    <lineage>
        <taxon>Bacteria</taxon>
        <taxon>Bacillati</taxon>
        <taxon>Bacillota</taxon>
        <taxon>Clostridia</taxon>
        <taxon>Lachnospirales</taxon>
        <taxon>Lachnospiraceae</taxon>
        <taxon>Jutongia</taxon>
    </lineage>
</organism>
<keyword evidence="9" id="KW-0456">Lyase</keyword>
<dbReference type="SUPFAM" id="SSF55083">
    <property type="entry name" value="6-hydroxymethyl-7,8-dihydropterin pyrophosphokinase, HPPK"/>
    <property type="match status" value="1"/>
</dbReference>
<dbReference type="Gene3D" id="3.30.70.560">
    <property type="entry name" value="7,8-Dihydro-6-hydroxymethylpterin-pyrophosphokinase HPPK"/>
    <property type="match status" value="1"/>
</dbReference>
<dbReference type="InterPro" id="IPR043133">
    <property type="entry name" value="GTP-CH-I_C/QueF"/>
</dbReference>
<dbReference type="NCBIfam" id="TIGR00525">
    <property type="entry name" value="folB"/>
    <property type="match status" value="1"/>
</dbReference>
<keyword evidence="7" id="KW-0067">ATP-binding</keyword>
<dbReference type="NCBIfam" id="TIGR01498">
    <property type="entry name" value="folK"/>
    <property type="match status" value="1"/>
</dbReference>